<evidence type="ECO:0000256" key="4">
    <source>
        <dbReference type="ARBA" id="ARBA00022692"/>
    </source>
</evidence>
<reference evidence="9 10" key="1">
    <citation type="submission" date="2020-08" db="EMBL/GenBank/DDBJ databases">
        <title>A Genomic Blueprint of the Chicken Gut Microbiome.</title>
        <authorList>
            <person name="Gilroy R."/>
            <person name="Ravi A."/>
            <person name="Getino M."/>
            <person name="Pursley I."/>
            <person name="Horton D.L."/>
            <person name="Alikhan N.-F."/>
            <person name="Baker D."/>
            <person name="Gharbi K."/>
            <person name="Hall N."/>
            <person name="Watson M."/>
            <person name="Adriaenssens E.M."/>
            <person name="Foster-Nyarko E."/>
            <person name="Jarju S."/>
            <person name="Secka A."/>
            <person name="Antonio M."/>
            <person name="Oren A."/>
            <person name="Chaudhuri R."/>
            <person name="La Ragione R.M."/>
            <person name="Hildebrand F."/>
            <person name="Pallen M.J."/>
        </authorList>
    </citation>
    <scope>NUCLEOTIDE SEQUENCE [LARGE SCALE GENOMIC DNA]</scope>
    <source>
        <strain evidence="9 10">Sa2BUA2</strain>
    </source>
</reference>
<proteinExistence type="inferred from homology"/>
<feature type="transmembrane region" description="Helical" evidence="8">
    <location>
        <begin position="169"/>
        <end position="202"/>
    </location>
</feature>
<keyword evidence="4 8" id="KW-0812">Transmembrane</keyword>
<comment type="similarity">
    <text evidence="7">Belongs to the glycosyltransferase 87 family.</text>
</comment>
<dbReference type="Proteomes" id="UP000652763">
    <property type="component" value="Unassembled WGS sequence"/>
</dbReference>
<evidence type="ECO:0000256" key="7">
    <source>
        <dbReference type="ARBA" id="ARBA00024033"/>
    </source>
</evidence>
<gene>
    <name evidence="9" type="ORF">H9638_01320</name>
</gene>
<dbReference type="PIRSF" id="PIRSF010361">
    <property type="entry name" value="UCP010361"/>
    <property type="match status" value="1"/>
</dbReference>
<keyword evidence="2" id="KW-1003">Cell membrane</keyword>
<keyword evidence="5 8" id="KW-1133">Transmembrane helix</keyword>
<feature type="transmembrane region" description="Helical" evidence="8">
    <location>
        <begin position="306"/>
        <end position="325"/>
    </location>
</feature>
<protein>
    <submittedName>
        <fullName evidence="9">DUF2029 domain-containing protein</fullName>
    </submittedName>
</protein>
<evidence type="ECO:0000256" key="8">
    <source>
        <dbReference type="SAM" id="Phobius"/>
    </source>
</evidence>
<feature type="transmembrane region" description="Helical" evidence="8">
    <location>
        <begin position="138"/>
        <end position="157"/>
    </location>
</feature>
<organism evidence="9 10">
    <name type="scientific">Arthrobacter pullicola</name>
    <dbReference type="NCBI Taxonomy" id="2762224"/>
    <lineage>
        <taxon>Bacteria</taxon>
        <taxon>Bacillati</taxon>
        <taxon>Actinomycetota</taxon>
        <taxon>Actinomycetes</taxon>
        <taxon>Micrococcales</taxon>
        <taxon>Micrococcaceae</taxon>
        <taxon>Arthrobacter</taxon>
    </lineage>
</organism>
<evidence type="ECO:0000256" key="3">
    <source>
        <dbReference type="ARBA" id="ARBA00022679"/>
    </source>
</evidence>
<dbReference type="InterPro" id="IPR016570">
    <property type="entry name" value="UCP010361"/>
</dbReference>
<dbReference type="RefSeq" id="WP_191745380.1">
    <property type="nucleotide sequence ID" value="NZ_JACSQC010000001.1"/>
</dbReference>
<comment type="caution">
    <text evidence="9">The sequence shown here is derived from an EMBL/GenBank/DDBJ whole genome shotgun (WGS) entry which is preliminary data.</text>
</comment>
<dbReference type="InterPro" id="IPR018584">
    <property type="entry name" value="GT87"/>
</dbReference>
<feature type="transmembrane region" description="Helical" evidence="8">
    <location>
        <begin position="372"/>
        <end position="394"/>
    </location>
</feature>
<feature type="transmembrane region" description="Helical" evidence="8">
    <location>
        <begin position="113"/>
        <end position="132"/>
    </location>
</feature>
<accession>A0ABR8YDZ7</accession>
<evidence type="ECO:0000256" key="1">
    <source>
        <dbReference type="ARBA" id="ARBA00004651"/>
    </source>
</evidence>
<feature type="transmembrane region" description="Helical" evidence="8">
    <location>
        <begin position="242"/>
        <end position="263"/>
    </location>
</feature>
<name>A0ABR8YDZ7_9MICC</name>
<feature type="transmembrane region" description="Helical" evidence="8">
    <location>
        <begin position="332"/>
        <end position="352"/>
    </location>
</feature>
<evidence type="ECO:0000256" key="2">
    <source>
        <dbReference type="ARBA" id="ARBA00022475"/>
    </source>
</evidence>
<feature type="transmembrane region" description="Helical" evidence="8">
    <location>
        <begin position="208"/>
        <end position="235"/>
    </location>
</feature>
<dbReference type="Pfam" id="PF09594">
    <property type="entry name" value="GT87"/>
    <property type="match status" value="1"/>
</dbReference>
<evidence type="ECO:0000256" key="6">
    <source>
        <dbReference type="ARBA" id="ARBA00023136"/>
    </source>
</evidence>
<evidence type="ECO:0000256" key="5">
    <source>
        <dbReference type="ARBA" id="ARBA00022989"/>
    </source>
</evidence>
<feature type="transmembrane region" description="Helical" evidence="8">
    <location>
        <begin position="406"/>
        <end position="424"/>
    </location>
</feature>
<keyword evidence="3" id="KW-0808">Transferase</keyword>
<keyword evidence="6 8" id="KW-0472">Membrane</keyword>
<comment type="subcellular location">
    <subcellularLocation>
        <location evidence="1">Cell membrane</location>
        <topology evidence="1">Multi-pass membrane protein</topology>
    </subcellularLocation>
</comment>
<keyword evidence="10" id="KW-1185">Reference proteome</keyword>
<dbReference type="EMBL" id="JACSQC010000001">
    <property type="protein sequence ID" value="MBD8042442.1"/>
    <property type="molecule type" value="Genomic_DNA"/>
</dbReference>
<evidence type="ECO:0000313" key="10">
    <source>
        <dbReference type="Proteomes" id="UP000652763"/>
    </source>
</evidence>
<sequence length="481" mass="53455">MDPKLRRRPLRIVVPSRNDRLLRRFTEVIGGPLGRFTAPGVVSPGFFTVERVLILMTTGAALIALLAKTPCRLSGWSNAFYMACYSDWPALFSARGLGEGVYPFISAGSEFEYPVLLGLLAGFVAWLVPAGAESRGLVYFDLNAVFATIAWIVTVVATMRIANRRPWDAAMVAVAPAVILSIYINWDIWAVMLAALGMLAFARNKPVAAGIFLGLGTALKLYPVLILGAVLVLALRTLKFRAALLAIAATAGTWLVVNVPFMLRDYPGWKHFYEFSRDRGSGNSSVWQAWDITFPERAVSPEFITFWAYFLFALACAGIALLALAAPRRPRLAQLAFLIVAAFILTNKVYSPQFVLWLVPLLALARPRWRDFLIWQFFEVMHWWAIWLYLAAMASGGPPENNLDSGWFVLSVIGHMGATLYLMGRVVGDILDPRTDPVRRMDIDDPQGGPFDHAADRWRIGVRRRPRVPLETDEAPAKEAL</sequence>
<evidence type="ECO:0000313" key="9">
    <source>
        <dbReference type="EMBL" id="MBD8042442.1"/>
    </source>
</evidence>